<evidence type="ECO:0000256" key="4">
    <source>
        <dbReference type="ARBA" id="ARBA00022670"/>
    </source>
</evidence>
<dbReference type="CDD" id="cd00041">
    <property type="entry name" value="CUB"/>
    <property type="match status" value="2"/>
</dbReference>
<feature type="active site" description="Charge relay system" evidence="13">
    <location>
        <position position="450"/>
    </location>
</feature>
<dbReference type="GO" id="GO:0006956">
    <property type="term" value="P:complement activation"/>
    <property type="evidence" value="ECO:0007669"/>
    <property type="project" value="InterPro"/>
</dbReference>
<dbReference type="SUPFAM" id="SSF50494">
    <property type="entry name" value="Trypsin-like serine proteases"/>
    <property type="match status" value="1"/>
</dbReference>
<evidence type="ECO:0000256" key="16">
    <source>
        <dbReference type="PIRSR" id="PIRSR001155-4"/>
    </source>
</evidence>
<dbReference type="PANTHER" id="PTHR24255:SF29">
    <property type="entry name" value="COMPLEMENT COMPONENT 1, S SUBCOMPONENT"/>
    <property type="match status" value="1"/>
</dbReference>
<feature type="modified residue" description="Phosphoserine; by CK2" evidence="15">
    <location>
        <position position="187"/>
    </location>
</feature>
<dbReference type="SUPFAM" id="SSF57196">
    <property type="entry name" value="EGF/Laminin"/>
    <property type="match status" value="1"/>
</dbReference>
<dbReference type="InterPro" id="IPR000742">
    <property type="entry name" value="EGF"/>
</dbReference>
<evidence type="ECO:0000256" key="1">
    <source>
        <dbReference type="ARBA" id="ARBA00022536"/>
    </source>
</evidence>
<evidence type="ECO:0000256" key="10">
    <source>
        <dbReference type="ARBA" id="ARBA00022859"/>
    </source>
</evidence>
<comment type="caution">
    <text evidence="23">The sequence shown here is derived from an EMBL/GenBank/DDBJ whole genome shotgun (WGS) entry which is preliminary data.</text>
</comment>
<evidence type="ECO:0000313" key="24">
    <source>
        <dbReference type="Proteomes" id="UP001460270"/>
    </source>
</evidence>
<dbReference type="Gene3D" id="2.40.10.10">
    <property type="entry name" value="Trypsin-like serine proteases"/>
    <property type="match status" value="2"/>
</dbReference>
<dbReference type="GO" id="GO:0045087">
    <property type="term" value="P:innate immune response"/>
    <property type="evidence" value="ECO:0007669"/>
    <property type="project" value="UniProtKB-KW"/>
</dbReference>
<evidence type="ECO:0000256" key="17">
    <source>
        <dbReference type="PROSITE-ProRule" id="PRU00059"/>
    </source>
</evidence>
<evidence type="ECO:0000256" key="14">
    <source>
        <dbReference type="PIRSR" id="PIRSR001155-2"/>
    </source>
</evidence>
<feature type="active site" description="Charge relay system" evidence="13">
    <location>
        <position position="599"/>
    </location>
</feature>
<feature type="binding site" evidence="16">
    <location>
        <position position="67"/>
    </location>
    <ligand>
        <name>Ca(2+)</name>
        <dbReference type="ChEBI" id="CHEBI:29108"/>
        <label>1</label>
    </ligand>
</feature>
<keyword evidence="15" id="KW-0597">Phosphoprotein</keyword>
<dbReference type="InterPro" id="IPR049883">
    <property type="entry name" value="NOTCH1_EGF-like"/>
</dbReference>
<feature type="disulfide bond" evidence="14 17">
    <location>
        <begin position="174"/>
        <end position="201"/>
    </location>
</feature>
<evidence type="ECO:0000313" key="23">
    <source>
        <dbReference type="EMBL" id="KAK7886898.1"/>
    </source>
</evidence>
<dbReference type="PIRSF" id="PIRSF001155">
    <property type="entry name" value="C1r_C1s_MASP"/>
    <property type="match status" value="1"/>
</dbReference>
<feature type="domain" description="CUB" evidence="20">
    <location>
        <begin position="10"/>
        <end position="130"/>
    </location>
</feature>
<name>A0AAW0N276_9GOBI</name>
<evidence type="ECO:0000256" key="7">
    <source>
        <dbReference type="ARBA" id="ARBA00022737"/>
    </source>
</evidence>
<feature type="binding site" evidence="16">
    <location>
        <position position="131"/>
    </location>
    <ligand>
        <name>Ca(2+)</name>
        <dbReference type="ChEBI" id="CHEBI:29108"/>
        <label>2</label>
    </ligand>
</feature>
<evidence type="ECO:0000256" key="15">
    <source>
        <dbReference type="PIRSR" id="PIRSR001155-3"/>
    </source>
</evidence>
<dbReference type="SUPFAM" id="SSF49854">
    <property type="entry name" value="Spermadhesin, CUB domain"/>
    <property type="match status" value="2"/>
</dbReference>
<keyword evidence="9" id="KW-0720">Serine protease</keyword>
<evidence type="ECO:0000256" key="5">
    <source>
        <dbReference type="ARBA" id="ARBA00022723"/>
    </source>
</evidence>
<dbReference type="Pfam" id="PF00089">
    <property type="entry name" value="Trypsin"/>
    <property type="match status" value="1"/>
</dbReference>
<dbReference type="PROSITE" id="PS01186">
    <property type="entry name" value="EGF_2"/>
    <property type="match status" value="1"/>
</dbReference>
<evidence type="ECO:0000256" key="3">
    <source>
        <dbReference type="ARBA" id="ARBA00022659"/>
    </source>
</evidence>
<feature type="signal peptide" evidence="19">
    <location>
        <begin position="1"/>
        <end position="16"/>
    </location>
</feature>
<dbReference type="Gene3D" id="2.10.25.10">
    <property type="entry name" value="Laminin"/>
    <property type="match status" value="1"/>
</dbReference>
<dbReference type="SMART" id="SM00179">
    <property type="entry name" value="EGF_CA"/>
    <property type="match status" value="1"/>
</dbReference>
<dbReference type="InterPro" id="IPR001881">
    <property type="entry name" value="EGF-like_Ca-bd_dom"/>
</dbReference>
<dbReference type="FunFam" id="2.10.25.10:FF:000059">
    <property type="entry name" value="Mannan-binding lectin serine protease 1"/>
    <property type="match status" value="1"/>
</dbReference>
<dbReference type="GO" id="GO:0072562">
    <property type="term" value="C:blood microparticle"/>
    <property type="evidence" value="ECO:0007669"/>
    <property type="project" value="TreeGrafter"/>
</dbReference>
<dbReference type="InterPro" id="IPR035976">
    <property type="entry name" value="Sushi/SCR/CCP_sf"/>
</dbReference>
<dbReference type="InterPro" id="IPR001254">
    <property type="entry name" value="Trypsin_dom"/>
</dbReference>
<dbReference type="CDD" id="cd00190">
    <property type="entry name" value="Tryp_SPc"/>
    <property type="match status" value="1"/>
</dbReference>
<feature type="disulfide bond" evidence="14">
    <location>
        <begin position="569"/>
        <end position="586"/>
    </location>
</feature>
<evidence type="ECO:0000256" key="11">
    <source>
        <dbReference type="ARBA" id="ARBA00023157"/>
    </source>
</evidence>
<dbReference type="PRINTS" id="PR00722">
    <property type="entry name" value="CHYMOTRYPSIN"/>
</dbReference>
<evidence type="ECO:0000256" key="18">
    <source>
        <dbReference type="PROSITE-ProRule" id="PRU00302"/>
    </source>
</evidence>
<protein>
    <recommendedName>
        <fullName evidence="25">Complement subcomponent C1r</fullName>
    </recommendedName>
</protein>
<feature type="binding site" evidence="16">
    <location>
        <position position="148"/>
    </location>
    <ligand>
        <name>Ca(2+)</name>
        <dbReference type="ChEBI" id="CHEBI:29108"/>
        <label>2</label>
    </ligand>
</feature>
<dbReference type="AlphaFoldDB" id="A0AAW0N276"/>
<feature type="disulfide bond" evidence="14">
    <location>
        <begin position="231"/>
        <end position="248"/>
    </location>
</feature>
<gene>
    <name evidence="23" type="ORF">WMY93_026519</name>
</gene>
<dbReference type="SMART" id="SM00042">
    <property type="entry name" value="CUB"/>
    <property type="match status" value="2"/>
</dbReference>
<feature type="binding site" evidence="16">
    <location>
        <position position="115"/>
    </location>
    <ligand>
        <name>Ca(2+)</name>
        <dbReference type="ChEBI" id="CHEBI:29108"/>
        <label>1</label>
    </ligand>
</feature>
<dbReference type="EMBL" id="JBBPFD010000019">
    <property type="protein sequence ID" value="KAK7886898.1"/>
    <property type="molecule type" value="Genomic_DNA"/>
</dbReference>
<keyword evidence="4" id="KW-0645">Protease</keyword>
<evidence type="ECO:0000259" key="20">
    <source>
        <dbReference type="PROSITE" id="PS01180"/>
    </source>
</evidence>
<feature type="modified residue" description="(3R)-3-hydroxyasparagine" evidence="15">
    <location>
        <position position="148"/>
    </location>
</feature>
<dbReference type="Gene3D" id="2.10.70.10">
    <property type="entry name" value="Complement Module, domain 1"/>
    <property type="match status" value="2"/>
</dbReference>
<dbReference type="PROSITE" id="PS50240">
    <property type="entry name" value="TRYPSIN_DOM"/>
    <property type="match status" value="1"/>
</dbReference>
<dbReference type="InterPro" id="IPR043504">
    <property type="entry name" value="Peptidase_S1_PA_chymotrypsin"/>
</dbReference>
<evidence type="ECO:0000256" key="13">
    <source>
        <dbReference type="PIRSR" id="PIRSR001155-1"/>
    </source>
</evidence>
<feature type="disulfide bond" evidence="14">
    <location>
        <begin position="362"/>
        <end position="395"/>
    </location>
</feature>
<dbReference type="Proteomes" id="UP001460270">
    <property type="component" value="Unassembled WGS sequence"/>
</dbReference>
<dbReference type="GO" id="GO:0004252">
    <property type="term" value="F:serine-type endopeptidase activity"/>
    <property type="evidence" value="ECO:0007669"/>
    <property type="project" value="InterPro"/>
</dbReference>
<dbReference type="InterPro" id="IPR009003">
    <property type="entry name" value="Peptidase_S1_PA"/>
</dbReference>
<dbReference type="SUPFAM" id="SSF57535">
    <property type="entry name" value="Complement control module/SCR domain"/>
    <property type="match status" value="2"/>
</dbReference>
<evidence type="ECO:0000259" key="21">
    <source>
        <dbReference type="PROSITE" id="PS50240"/>
    </source>
</evidence>
<evidence type="ECO:0000256" key="12">
    <source>
        <dbReference type="ARBA" id="ARBA00023278"/>
    </source>
</evidence>
<keyword evidence="11 14" id="KW-1015">Disulfide bond</keyword>
<dbReference type="CDD" id="cd00033">
    <property type="entry name" value="CCP"/>
    <property type="match status" value="2"/>
</dbReference>
<dbReference type="GO" id="GO:0005509">
    <property type="term" value="F:calcium ion binding"/>
    <property type="evidence" value="ECO:0007669"/>
    <property type="project" value="InterPro"/>
</dbReference>
<evidence type="ECO:0000256" key="19">
    <source>
        <dbReference type="SAM" id="SignalP"/>
    </source>
</evidence>
<dbReference type="Pfam" id="PF00431">
    <property type="entry name" value="CUB"/>
    <property type="match status" value="2"/>
</dbReference>
<evidence type="ECO:0000256" key="6">
    <source>
        <dbReference type="ARBA" id="ARBA00022729"/>
    </source>
</evidence>
<dbReference type="InterPro" id="IPR024175">
    <property type="entry name" value="Pept_S1A_C1r/C1S/mannan-bd"/>
</dbReference>
<feature type="disulfide bond" evidence="14">
    <location>
        <begin position="135"/>
        <end position="146"/>
    </location>
</feature>
<feature type="binding site" evidence="16">
    <location>
        <position position="134"/>
    </location>
    <ligand>
        <name>Ca(2+)</name>
        <dbReference type="ChEBI" id="CHEBI:29108"/>
        <label>2</label>
    </ligand>
</feature>
<dbReference type="SMART" id="SM00020">
    <property type="entry name" value="Tryp_SPc"/>
    <property type="match status" value="1"/>
</dbReference>
<feature type="domain" description="CUB" evidence="20">
    <location>
        <begin position="174"/>
        <end position="286"/>
    </location>
</feature>
<evidence type="ECO:0000256" key="9">
    <source>
        <dbReference type="ARBA" id="ARBA00022825"/>
    </source>
</evidence>
<keyword evidence="8" id="KW-0378">Hydrolase</keyword>
<keyword evidence="3 18" id="KW-0768">Sushi</keyword>
<organism evidence="23 24">
    <name type="scientific">Mugilogobius chulae</name>
    <name type="common">yellowstripe goby</name>
    <dbReference type="NCBI Taxonomy" id="88201"/>
    <lineage>
        <taxon>Eukaryota</taxon>
        <taxon>Metazoa</taxon>
        <taxon>Chordata</taxon>
        <taxon>Craniata</taxon>
        <taxon>Vertebrata</taxon>
        <taxon>Euteleostomi</taxon>
        <taxon>Actinopterygii</taxon>
        <taxon>Neopterygii</taxon>
        <taxon>Teleostei</taxon>
        <taxon>Neoteleostei</taxon>
        <taxon>Acanthomorphata</taxon>
        <taxon>Gobiaria</taxon>
        <taxon>Gobiiformes</taxon>
        <taxon>Gobioidei</taxon>
        <taxon>Gobiidae</taxon>
        <taxon>Gobionellinae</taxon>
        <taxon>Mugilogobius</taxon>
    </lineage>
</organism>
<comment type="PTM">
    <text evidence="15">The iron and 2-oxoglutarate dependent 3-hydroxylation of aspartate and asparagine is (R) stereospecific within EGF domains.</text>
</comment>
<feature type="disulfide bond" evidence="14">
    <location>
        <begin position="157"/>
        <end position="170"/>
    </location>
</feature>
<dbReference type="InterPro" id="IPR001314">
    <property type="entry name" value="Peptidase_S1A"/>
</dbReference>
<feature type="disulfide bond" evidence="14">
    <location>
        <begin position="142"/>
        <end position="155"/>
    </location>
</feature>
<keyword evidence="6 19" id="KW-0732">Signal</keyword>
<dbReference type="Pfam" id="PF07645">
    <property type="entry name" value="EGF_CA"/>
    <property type="match status" value="1"/>
</dbReference>
<dbReference type="Gene3D" id="2.60.120.290">
    <property type="entry name" value="Spermadhesin, CUB domain"/>
    <property type="match status" value="2"/>
</dbReference>
<keyword evidence="12 15" id="KW-0379">Hydroxylation</keyword>
<dbReference type="GO" id="GO:0031638">
    <property type="term" value="P:zymogen activation"/>
    <property type="evidence" value="ECO:0007669"/>
    <property type="project" value="TreeGrafter"/>
</dbReference>
<feature type="binding site" evidence="16">
    <location>
        <position position="59"/>
    </location>
    <ligand>
        <name>Ca(2+)</name>
        <dbReference type="ChEBI" id="CHEBI:29108"/>
        <label>1</label>
    </ligand>
</feature>
<feature type="binding site" evidence="16">
    <location>
        <position position="224"/>
    </location>
    <ligand>
        <name>Ca(2+)</name>
        <dbReference type="ChEBI" id="CHEBI:29108"/>
        <label>3</label>
    </ligand>
</feature>
<accession>A0AAW0N276</accession>
<dbReference type="InterPro" id="IPR000859">
    <property type="entry name" value="CUB_dom"/>
</dbReference>
<feature type="chain" id="PRO_5043833261" description="Complement subcomponent C1r" evidence="19">
    <location>
        <begin position="17"/>
        <end position="638"/>
    </location>
</feature>
<keyword evidence="1" id="KW-0245">EGF-like domain</keyword>
<feature type="binding site" evidence="16">
    <location>
        <position position="271"/>
    </location>
    <ligand>
        <name>Ca(2+)</name>
        <dbReference type="ChEBI" id="CHEBI:29108"/>
        <label>3</label>
    </ligand>
</feature>
<evidence type="ECO:0000256" key="2">
    <source>
        <dbReference type="ARBA" id="ARBA00022588"/>
    </source>
</evidence>
<dbReference type="PROSITE" id="PS01187">
    <property type="entry name" value="EGF_CA"/>
    <property type="match status" value="1"/>
</dbReference>
<dbReference type="CDD" id="cd00054">
    <property type="entry name" value="EGF_CA"/>
    <property type="match status" value="1"/>
</dbReference>
<keyword evidence="10" id="KW-0391">Immunity</keyword>
<comment type="caution">
    <text evidence="18">Lacks conserved residue(s) required for the propagation of feature annotation.</text>
</comment>
<feature type="active site" description="Charge relay system" evidence="13">
    <location>
        <position position="503"/>
    </location>
</feature>
<sequence length="638" mass="70236">MWRLSLLVVLSPLVSSTLLGWVESPGYPKGYPSYASLNWSRCAPKGHVLSIQLIHLDLEDSHECENDAVQVFSNGNLISLLCGKRSYEELQTAVNPQLWSVSGGCLSLHFHSDFSNHHRHSGFRGFYTLQDYDECEDLDVRCTQFCHNFIGGYYCSCNHGYHLDTDNHTCTVSCAEDLSGQTEGSVSSPSWPGLYPENSHCVHSLSVDPKLQLQLTFSKAFDVEQSPDGDCLDSLRIETHSGTLGPFCGSTPPASPLRTHSHQIKIHFETDGYGANHGFSRSNKVCLPTISPLSSLTPHKAEYSPGEKVTVTCDTGHYVSMPDRKQKIGKEYETTCQSTGDWKPQYICQPPDLYKSQITFNCSSSYYYLKGKDTYTCGTDGEWISSDNDIELPKCIAVCGKTQKSSVSTGKILGGEDAELGQIPWYLLIKRPRRGGASLINDRWAVTAAHVVEGFENSPLLWLGSIVNGSSNQYVSLQSEKIIIHPNYIKGLAADRRTNFDNDIALIRFSSRVELGPNISPICLSENSREVQEGNVGTIAGFGVESTKKRAVSRILQHAPINVISEQRCRDTPRNGAMRYTSNMFCAGAEGKDSCEKDSGGPFFAPPLGRGRGRISSWGLCLGARLVPKPSTEVTTPK</sequence>
<dbReference type="InterPro" id="IPR018097">
    <property type="entry name" value="EGF_Ca-bd_CS"/>
</dbReference>
<dbReference type="InterPro" id="IPR000436">
    <property type="entry name" value="Sushi_SCR_CCP_dom"/>
</dbReference>
<reference evidence="24" key="1">
    <citation type="submission" date="2024-04" db="EMBL/GenBank/DDBJ databases">
        <title>Salinicola lusitanus LLJ914,a marine bacterium isolated from the Okinawa Trough.</title>
        <authorList>
            <person name="Li J."/>
        </authorList>
    </citation>
    <scope>NUCLEOTIDE SEQUENCE [LARGE SCALE GENOMIC DNA]</scope>
</reference>
<dbReference type="InterPro" id="IPR035914">
    <property type="entry name" value="Sperma_CUB_dom_sf"/>
</dbReference>
<evidence type="ECO:0000256" key="8">
    <source>
        <dbReference type="ARBA" id="ARBA00022801"/>
    </source>
</evidence>
<dbReference type="PROSITE" id="PS50923">
    <property type="entry name" value="SUSHI"/>
    <property type="match status" value="1"/>
</dbReference>
<evidence type="ECO:0000259" key="22">
    <source>
        <dbReference type="PROSITE" id="PS50923"/>
    </source>
</evidence>
<keyword evidence="5 16" id="KW-0479">Metal-binding</keyword>
<feature type="domain" description="Peptidase S1" evidence="21">
    <location>
        <begin position="412"/>
        <end position="638"/>
    </location>
</feature>
<feature type="disulfide bond" evidence="14">
    <location>
        <begin position="64"/>
        <end position="82"/>
    </location>
</feature>
<proteinExistence type="predicted"/>
<feature type="binding site" evidence="16">
    <location>
        <position position="233"/>
    </location>
    <ligand>
        <name>Ca(2+)</name>
        <dbReference type="ChEBI" id="CHEBI:29108"/>
        <label>3</label>
    </ligand>
</feature>
<feature type="binding site" evidence="16">
    <location>
        <position position="152"/>
    </location>
    <ligand>
        <name>Ca(2+)</name>
        <dbReference type="ChEBI" id="CHEBI:29108"/>
        <label>2</label>
    </ligand>
</feature>
<dbReference type="PANTHER" id="PTHR24255">
    <property type="entry name" value="COMPLEMENT COMPONENT 1, S SUBCOMPONENT-RELATED"/>
    <property type="match status" value="1"/>
</dbReference>
<feature type="binding site" evidence="16">
    <location>
        <position position="113"/>
    </location>
    <ligand>
        <name>Ca(2+)</name>
        <dbReference type="ChEBI" id="CHEBI:29108"/>
        <label>1</label>
    </ligand>
</feature>
<keyword evidence="2" id="KW-0399">Innate immunity</keyword>
<dbReference type="PROSITE" id="PS01180">
    <property type="entry name" value="CUB"/>
    <property type="match status" value="2"/>
</dbReference>
<keyword evidence="24" id="KW-1185">Reference proteome</keyword>
<keyword evidence="16" id="KW-0106">Calcium</keyword>
<dbReference type="FunFam" id="2.60.120.290:FF:000101">
    <property type="entry name" value="Complement component 1, s subcomponent"/>
    <property type="match status" value="1"/>
</dbReference>
<feature type="disulfide bond" description="Interchain (between heavy and light chains)" evidence="14">
    <location>
        <begin position="399"/>
        <end position="523"/>
    </location>
</feature>
<dbReference type="Pfam" id="PF00084">
    <property type="entry name" value="Sushi"/>
    <property type="match status" value="2"/>
</dbReference>
<feature type="domain" description="Sushi" evidence="22">
    <location>
        <begin position="334"/>
        <end position="397"/>
    </location>
</feature>
<keyword evidence="7" id="KW-0677">Repeat</keyword>
<evidence type="ECO:0008006" key="25">
    <source>
        <dbReference type="Google" id="ProtNLM"/>
    </source>
</evidence>